<evidence type="ECO:0000313" key="7">
    <source>
        <dbReference type="Proteomes" id="UP001202831"/>
    </source>
</evidence>
<keyword evidence="7" id="KW-1185">Reference proteome</keyword>
<dbReference type="SMART" id="SM00267">
    <property type="entry name" value="GGDEF"/>
    <property type="match status" value="1"/>
</dbReference>
<gene>
    <name evidence="6" type="ORF">L2725_11835</name>
</gene>
<dbReference type="Pfam" id="PF00989">
    <property type="entry name" value="PAS"/>
    <property type="match status" value="1"/>
</dbReference>
<dbReference type="NCBIfam" id="TIGR00229">
    <property type="entry name" value="sensory_box"/>
    <property type="match status" value="1"/>
</dbReference>
<dbReference type="EC" id="2.7.7.65" evidence="1"/>
<dbReference type="InterPro" id="IPR000160">
    <property type="entry name" value="GGDEF_dom"/>
</dbReference>
<comment type="caution">
    <text evidence="6">The sequence shown here is derived from an EMBL/GenBank/DDBJ whole genome shotgun (WGS) entry which is preliminary data.</text>
</comment>
<dbReference type="InterPro" id="IPR000014">
    <property type="entry name" value="PAS"/>
</dbReference>
<keyword evidence="6" id="KW-0808">Transferase</keyword>
<dbReference type="PANTHER" id="PTHR45138:SF9">
    <property type="entry name" value="DIGUANYLATE CYCLASE DGCM-RELATED"/>
    <property type="match status" value="1"/>
</dbReference>
<keyword evidence="6" id="KW-0548">Nucleotidyltransferase</keyword>
<dbReference type="SMART" id="SM00091">
    <property type="entry name" value="PAS"/>
    <property type="match status" value="1"/>
</dbReference>
<dbReference type="InterPro" id="IPR050469">
    <property type="entry name" value="Diguanylate_Cyclase"/>
</dbReference>
<feature type="domain" description="GGDEF" evidence="5">
    <location>
        <begin position="335"/>
        <end position="468"/>
    </location>
</feature>
<dbReference type="Gene3D" id="3.30.450.20">
    <property type="entry name" value="PAS domain"/>
    <property type="match status" value="1"/>
</dbReference>
<comment type="catalytic activity">
    <reaction evidence="2">
        <text>2 GTP = 3',3'-c-di-GMP + 2 diphosphate</text>
        <dbReference type="Rhea" id="RHEA:24898"/>
        <dbReference type="ChEBI" id="CHEBI:33019"/>
        <dbReference type="ChEBI" id="CHEBI:37565"/>
        <dbReference type="ChEBI" id="CHEBI:58805"/>
        <dbReference type="EC" id="2.7.7.65"/>
    </reaction>
</comment>
<evidence type="ECO:0000256" key="3">
    <source>
        <dbReference type="SAM" id="Coils"/>
    </source>
</evidence>
<dbReference type="SUPFAM" id="SSF55785">
    <property type="entry name" value="PYP-like sensor domain (PAS domain)"/>
    <property type="match status" value="1"/>
</dbReference>
<evidence type="ECO:0000313" key="6">
    <source>
        <dbReference type="EMBL" id="MCL2914455.1"/>
    </source>
</evidence>
<keyword evidence="3" id="KW-0175">Coiled coil</keyword>
<dbReference type="Pfam" id="PF00990">
    <property type="entry name" value="GGDEF"/>
    <property type="match status" value="1"/>
</dbReference>
<dbReference type="InterPro" id="IPR035965">
    <property type="entry name" value="PAS-like_dom_sf"/>
</dbReference>
<reference evidence="6 7" key="1">
    <citation type="submission" date="2022-01" db="EMBL/GenBank/DDBJ databases">
        <title>Whole genome-based taxonomy of the Shewanellaceae.</title>
        <authorList>
            <person name="Martin-Rodriguez A.J."/>
        </authorList>
    </citation>
    <scope>NUCLEOTIDE SEQUENCE [LARGE SCALE GENOMIC DNA]</scope>
    <source>
        <strain evidence="6 7">DSM 21332</strain>
    </source>
</reference>
<name>A0ABT0N8N8_9GAMM</name>
<dbReference type="NCBIfam" id="TIGR00254">
    <property type="entry name" value="GGDEF"/>
    <property type="match status" value="1"/>
</dbReference>
<feature type="domain" description="PAS" evidence="4">
    <location>
        <begin position="178"/>
        <end position="248"/>
    </location>
</feature>
<dbReference type="PROSITE" id="PS50112">
    <property type="entry name" value="PAS"/>
    <property type="match status" value="1"/>
</dbReference>
<dbReference type="RefSeq" id="WP_249249134.1">
    <property type="nucleotide sequence ID" value="NZ_JAKIKT010000004.1"/>
</dbReference>
<dbReference type="CDD" id="cd01949">
    <property type="entry name" value="GGDEF"/>
    <property type="match status" value="1"/>
</dbReference>
<organism evidence="6 7">
    <name type="scientific">Shewanella corallii</name>
    <dbReference type="NCBI Taxonomy" id="560080"/>
    <lineage>
        <taxon>Bacteria</taxon>
        <taxon>Pseudomonadati</taxon>
        <taxon>Pseudomonadota</taxon>
        <taxon>Gammaproteobacteria</taxon>
        <taxon>Alteromonadales</taxon>
        <taxon>Shewanellaceae</taxon>
        <taxon>Shewanella</taxon>
    </lineage>
</organism>
<dbReference type="CDD" id="cd00130">
    <property type="entry name" value="PAS"/>
    <property type="match status" value="1"/>
</dbReference>
<dbReference type="GO" id="GO:0052621">
    <property type="term" value="F:diguanylate cyclase activity"/>
    <property type="evidence" value="ECO:0007669"/>
    <property type="project" value="UniProtKB-EC"/>
</dbReference>
<dbReference type="PANTHER" id="PTHR45138">
    <property type="entry name" value="REGULATORY COMPONENTS OF SENSORY TRANSDUCTION SYSTEM"/>
    <property type="match status" value="1"/>
</dbReference>
<dbReference type="EMBL" id="JAKIKT010000004">
    <property type="protein sequence ID" value="MCL2914455.1"/>
    <property type="molecule type" value="Genomic_DNA"/>
</dbReference>
<dbReference type="PROSITE" id="PS50887">
    <property type="entry name" value="GGDEF"/>
    <property type="match status" value="1"/>
</dbReference>
<dbReference type="InterPro" id="IPR029787">
    <property type="entry name" value="Nucleotide_cyclase"/>
</dbReference>
<dbReference type="Gene3D" id="3.30.70.270">
    <property type="match status" value="1"/>
</dbReference>
<dbReference type="Proteomes" id="UP001202831">
    <property type="component" value="Unassembled WGS sequence"/>
</dbReference>
<dbReference type="InterPro" id="IPR043128">
    <property type="entry name" value="Rev_trsase/Diguanyl_cyclase"/>
</dbReference>
<accession>A0ABT0N8N8</accession>
<proteinExistence type="predicted"/>
<evidence type="ECO:0000259" key="5">
    <source>
        <dbReference type="PROSITE" id="PS50887"/>
    </source>
</evidence>
<evidence type="ECO:0000259" key="4">
    <source>
        <dbReference type="PROSITE" id="PS50112"/>
    </source>
</evidence>
<evidence type="ECO:0000256" key="1">
    <source>
        <dbReference type="ARBA" id="ARBA00012528"/>
    </source>
</evidence>
<dbReference type="SUPFAM" id="SSF55073">
    <property type="entry name" value="Nucleotide cyclase"/>
    <property type="match status" value="1"/>
</dbReference>
<sequence length="475" mass="53589">MHKLLEQQLAQVFPNGLPREINPLQPYVEQSYQQLDRLQQQLAECQAMLHSKEMSLNVLTDVVADTCIWLDGLNQIRDIRVGKSLSRVFSDRLIGEEISAMKLGQSLHLFTSTLDQVRAQNYSSRRELLLKTRTKELYLEARFYPLDESEVMVAIKDITMDKLVSQMNNTALAESKKANKQLQELMNSAPVGILITDEAHQLVMINDYAIERLGQSLTELIGQEPIRFVEESHRGEYLDHIDEQLSQSTPQPGRMDVHLCPDASDVFAAEMAFNTITLDGQTMVTQVFNDISERKALEQQLREQAQTDPLTGTNNRRAFSEKTQEALEHAIQHKQPFAVLAMDLDYFKRVNDTYGHGTGDMVLSRFVESVSAQLRPCDILGRFGGEEFMLALPDATLEQAGQIAERLRANTEAINVTTDHGILTVTVSIGVAGLNPRHQKLEQILNEADHMLYQSKDQGRNCVTVQRGLPRTQGS</sequence>
<protein>
    <recommendedName>
        <fullName evidence="1">diguanylate cyclase</fullName>
        <ecNumber evidence="1">2.7.7.65</ecNumber>
    </recommendedName>
</protein>
<feature type="coiled-coil region" evidence="3">
    <location>
        <begin position="28"/>
        <end position="55"/>
    </location>
</feature>
<evidence type="ECO:0000256" key="2">
    <source>
        <dbReference type="ARBA" id="ARBA00034247"/>
    </source>
</evidence>
<dbReference type="InterPro" id="IPR013767">
    <property type="entry name" value="PAS_fold"/>
</dbReference>